<protein>
    <submittedName>
        <fullName evidence="1">Uncharacterized protein</fullName>
    </submittedName>
</protein>
<sequence length="77" mass="7564">MHQFLIAMLLLISLAAAMPFPGYGGGGMNGGNMGGMYGGGGQYGTLHFARIKDLLCGGMGPGMMGGPGPGIGGPMMG</sequence>
<gene>
    <name evidence="1" type="ORF">MSPICULIGERA_LOCUS24447</name>
</gene>
<name>A0AA36DFU4_9BILA</name>
<dbReference type="EMBL" id="CATQJA010002708">
    <property type="protein sequence ID" value="CAJ0586442.1"/>
    <property type="molecule type" value="Genomic_DNA"/>
</dbReference>
<proteinExistence type="predicted"/>
<accession>A0AA36DFU4</accession>
<reference evidence="1" key="1">
    <citation type="submission" date="2023-06" db="EMBL/GenBank/DDBJ databases">
        <authorList>
            <person name="Delattre M."/>
        </authorList>
    </citation>
    <scope>NUCLEOTIDE SEQUENCE</scope>
    <source>
        <strain evidence="1">AF72</strain>
    </source>
</reference>
<dbReference type="AlphaFoldDB" id="A0AA36DFU4"/>
<organism evidence="1 2">
    <name type="scientific">Mesorhabditis spiculigera</name>
    <dbReference type="NCBI Taxonomy" id="96644"/>
    <lineage>
        <taxon>Eukaryota</taxon>
        <taxon>Metazoa</taxon>
        <taxon>Ecdysozoa</taxon>
        <taxon>Nematoda</taxon>
        <taxon>Chromadorea</taxon>
        <taxon>Rhabditida</taxon>
        <taxon>Rhabditina</taxon>
        <taxon>Rhabditomorpha</taxon>
        <taxon>Rhabditoidea</taxon>
        <taxon>Rhabditidae</taxon>
        <taxon>Mesorhabditinae</taxon>
        <taxon>Mesorhabditis</taxon>
    </lineage>
</organism>
<comment type="caution">
    <text evidence="1">The sequence shown here is derived from an EMBL/GenBank/DDBJ whole genome shotgun (WGS) entry which is preliminary data.</text>
</comment>
<evidence type="ECO:0000313" key="2">
    <source>
        <dbReference type="Proteomes" id="UP001177023"/>
    </source>
</evidence>
<keyword evidence="2" id="KW-1185">Reference proteome</keyword>
<dbReference type="Proteomes" id="UP001177023">
    <property type="component" value="Unassembled WGS sequence"/>
</dbReference>
<evidence type="ECO:0000313" key="1">
    <source>
        <dbReference type="EMBL" id="CAJ0586442.1"/>
    </source>
</evidence>
<feature type="non-terminal residue" evidence="1">
    <location>
        <position position="1"/>
    </location>
</feature>